<dbReference type="PANTHER" id="PTHR46586">
    <property type="entry name" value="ANKYRIN REPEAT-CONTAINING PROTEIN"/>
    <property type="match status" value="1"/>
</dbReference>
<dbReference type="PANTHER" id="PTHR46586:SF3">
    <property type="entry name" value="ANKYRIN REPEAT-CONTAINING PROTEIN"/>
    <property type="match status" value="1"/>
</dbReference>
<dbReference type="OMA" id="FEVAVKW"/>
<dbReference type="Pfam" id="PF12796">
    <property type="entry name" value="Ank_2"/>
    <property type="match status" value="1"/>
</dbReference>
<dbReference type="InterPro" id="IPR002110">
    <property type="entry name" value="Ankyrin_rpt"/>
</dbReference>
<evidence type="ECO:0000313" key="1">
    <source>
        <dbReference type="EMBL" id="EQC33881.1"/>
    </source>
</evidence>
<dbReference type="OrthoDB" id="78649at2759"/>
<dbReference type="Proteomes" id="UP000030762">
    <property type="component" value="Unassembled WGS sequence"/>
</dbReference>
<dbReference type="Gene3D" id="1.25.40.20">
    <property type="entry name" value="Ankyrin repeat-containing domain"/>
    <property type="match status" value="1"/>
</dbReference>
<dbReference type="VEuPathDB" id="FungiDB:SDRG_08562"/>
<dbReference type="AlphaFoldDB" id="T0QGL1"/>
<organism evidence="1 2">
    <name type="scientific">Saprolegnia diclina (strain VS20)</name>
    <dbReference type="NCBI Taxonomy" id="1156394"/>
    <lineage>
        <taxon>Eukaryota</taxon>
        <taxon>Sar</taxon>
        <taxon>Stramenopiles</taxon>
        <taxon>Oomycota</taxon>
        <taxon>Saprolegniomycetes</taxon>
        <taxon>Saprolegniales</taxon>
        <taxon>Saprolegniaceae</taxon>
        <taxon>Saprolegnia</taxon>
    </lineage>
</organism>
<name>T0QGL1_SAPDV</name>
<dbReference type="InterPro" id="IPR036770">
    <property type="entry name" value="Ankyrin_rpt-contain_sf"/>
</dbReference>
<dbReference type="EMBL" id="JH767157">
    <property type="protein sequence ID" value="EQC33881.1"/>
    <property type="molecule type" value="Genomic_DNA"/>
</dbReference>
<dbReference type="InParanoid" id="T0QGL1"/>
<proteinExistence type="predicted"/>
<evidence type="ECO:0000313" key="2">
    <source>
        <dbReference type="Proteomes" id="UP000030762"/>
    </source>
</evidence>
<dbReference type="RefSeq" id="XP_008612676.1">
    <property type="nucleotide sequence ID" value="XM_008614454.1"/>
</dbReference>
<gene>
    <name evidence="1" type="ORF">SDRG_08562</name>
</gene>
<dbReference type="SUPFAM" id="SSF140860">
    <property type="entry name" value="Pseudo ankyrin repeat-like"/>
    <property type="match status" value="1"/>
</dbReference>
<sequence>MAMQSSTLANATVALELFPWLHYPALLDDVAGRGFLPLVRSLHERGFACSTNAMDEAAANGHLDVVSFLHVHRHEGCTEEAMDDAAAYGHLEVVEFLHLNRAEGWTIKALDGAISDGHLDVVEYLYRLGLVDCTADAIDRA</sequence>
<dbReference type="InterPro" id="IPR052050">
    <property type="entry name" value="SecEffector_AnkRepeat"/>
</dbReference>
<keyword evidence="2" id="KW-1185">Reference proteome</keyword>
<accession>T0QGL1</accession>
<reference evidence="1 2" key="1">
    <citation type="submission" date="2012-04" db="EMBL/GenBank/DDBJ databases">
        <title>The Genome Sequence of Saprolegnia declina VS20.</title>
        <authorList>
            <consortium name="The Broad Institute Genome Sequencing Platform"/>
            <person name="Russ C."/>
            <person name="Nusbaum C."/>
            <person name="Tyler B."/>
            <person name="van West P."/>
            <person name="Dieguez-Uribeondo J."/>
            <person name="de Bruijn I."/>
            <person name="Tripathy S."/>
            <person name="Jiang R."/>
            <person name="Young S.K."/>
            <person name="Zeng Q."/>
            <person name="Gargeya S."/>
            <person name="Fitzgerald M."/>
            <person name="Haas B."/>
            <person name="Abouelleil A."/>
            <person name="Alvarado L."/>
            <person name="Arachchi H.M."/>
            <person name="Berlin A."/>
            <person name="Chapman S.B."/>
            <person name="Goldberg J."/>
            <person name="Griggs A."/>
            <person name="Gujja S."/>
            <person name="Hansen M."/>
            <person name="Howarth C."/>
            <person name="Imamovic A."/>
            <person name="Larimer J."/>
            <person name="McCowen C."/>
            <person name="Montmayeur A."/>
            <person name="Murphy C."/>
            <person name="Neiman D."/>
            <person name="Pearson M."/>
            <person name="Priest M."/>
            <person name="Roberts A."/>
            <person name="Saif S."/>
            <person name="Shea T."/>
            <person name="Sisk P."/>
            <person name="Sykes S."/>
            <person name="Wortman J."/>
            <person name="Nusbaum C."/>
            <person name="Birren B."/>
        </authorList>
    </citation>
    <scope>NUCLEOTIDE SEQUENCE [LARGE SCALE GENOMIC DNA]</scope>
    <source>
        <strain evidence="1 2">VS20</strain>
    </source>
</reference>
<dbReference type="GeneID" id="19949289"/>
<feature type="non-terminal residue" evidence="1">
    <location>
        <position position="141"/>
    </location>
</feature>
<protein>
    <submittedName>
        <fullName evidence="1">Uncharacterized protein</fullName>
    </submittedName>
</protein>